<comment type="caution">
    <text evidence="3">Lacks conserved residue(s) required for the propagation of feature annotation.</text>
</comment>
<sequence length="3316" mass="369101">MTNTEWFNFSYLKNCKTPTCFSSNKTPLLAPTPGQQYVYDFESIAIAQLINKDSVETSVAIKGQAFVTANNNCGYILVLKGLNAFGADNSKISIQKDFQYPVQFTLSGDELAPEICAEENDGTFSLNVKRGVISAFQVGQGKVSFDIFGKCPISTSTSKSGGVTTVTSLRDLNECAYREKLSNGLIQGITLDSSEIKSSPIINGKVESDAKFQNGVLESIELKESYNFMPFSTQKHGAKAKVITKMNLKKKVAGQGPAIKSPALRTLLFEATNSNMANPKVSIKDSIKAAFEKTLAEFTGQEGVISSKSAATFADIIRLMRLGKKADLLTAYQEMKSGKLSKLQSSSHMKEISRNVFLDALFRTGTGDSVAALADLAKKELSEKELKLMYLSFNLVQHVTTDSRKDAINGLAKLFNENLPKEAYLSVGNVINKFCRERGCEDRDVKIIADKFIAKIPKDCKASNKKEEEHLVAVLKGIRNSQMILNTALDRIVQCASNRNPNRVRVAALQAFPANPCNKKLQKAATTVMKNLDEDSEVRIEAYLAAMECPSGSLANDVQALLDAGGDSEPVIQVGSFINTHLDSIKASTDPKREATRAHFKNLRTSKKYPFDPRRYSFNREISYAIDSLGLGSAVDASVIYSQQSFLPRSGRLNVTGNLFGSAFNMLEISARQENVEELLEHYFGPRGVVNTMSKQDLYDAITKEVSTLNRQKRALPADLAAFDKNVKNPVEYDRDPDIDLSVKVFGSELYFLSISKNIPSTPNDVFKLFASEISKGVDALKNFQYNFENHALWLDAEITYPTAFGLPFRLTSTGSSAVKVDVSGSFDVKELIENPLNSKVQLQLNPAANIFVSGQLGFGSYAYETALEVSGTVYTNTGANTTVEMKGGKNLVISTIPTVKEQYVIDLTHQISTVSQESGREVIKVPVKFKSAQDRITELCFDQVEFLTGFTFCTSINYTPMNVTQNAPWPLYGNNHISVKLEMVDALKFSAEFDDKDPSKPGINFYYDTPKGGIQRQTFFKLFSSLKSEHFMGGVDLFVPVRDDFIFKFDSALGVLNEENEKKVYLNGNYLDENFKYELGFKRKENVIEPILNINTDISYLEGRILEEKTANGVKYTLRQVKFGRDSTTTTVDGSVEMNGPNILTNLRFQRGGNTVNLSGTLSYQPGQFNSDLQLTSPQYEKANGKFTYGVTFTDKNVANDLVIVWDKNLKSETNRFEWNQFADWSNKELFKMKNGIKIGKFNTEGRLNGDFGKKIINVDAGLEYSNQKAEFILNNKYSQKMPHDYDTSVYAAANQKSIKLDMKRDIEGEASMVENKLELSTGLKVELNGKIGHRFEVTNADVSIQGSFTPGQKKEATKITILIKNTDKEHSASSKVKVAKKEFASFESKLTYGNNMVGSMKASVTDVIEADGTFQSTAGKGNAVINASVKDKRVKAASKFTIQKPTYNFETDIYYDDAKKVYFSTKNNVDTKSFDSKNEVEVFSERYSFDVAASNDGTFVNGRQTGSVNVGLPTGRKLSVEGEREVSMKNNKGNGNFHVTATDELPNKQQRQAILDMKMSDFSPAAGFFDFTGSLKYRGYNNKDAKFQLGVKNLKKGHFSTASGLLQVDGTLVPEVVTFNIKIEEYCPNHAIYSFNGKYGQLGDIDVNGKYYVATKERPHSHDFNGALNIPKTKLQRVTLSSNGQLTEPATPDGTYIVKYFGSVDAGGDKFQFDTDMKMSPTKGSGTAKIQLPNINSISGEVSFGCNHVDKGEGSLTVKYGDNKEFKTTFNAQMEKADSLKIDIGMSGDLESFKEISFHMNALKPSINEIVANVNLKADSNAYNLDYEHRVSEKNPKFKVVWTCPRGTSKIVADANIESQLKGKGNLVIENVESFDLTSNVDADMSSLEKFYLNGEIDSPALGLKHFKFDIKSKNDDPHRSGFEFHVSKDGSHLASGSSDFTTKVEKGRTVIEGKSTIKLTDGKSDEVSFKLIRTIFDGNRDKETGFGGILNVFIGKRTHAGEFKLTDKEFHVKYTGCEPQNRCTNLETKSKIDTASIDGFKHNLFITVDLREVGFSHEFGLKADTSRDGWKFLHSVDAHLQTKDNKEPEYQYSVTITPNKAEALFSMPTRQVALDSSYKYPGRSPFGAYDAVVAFYLDKKNKPKQKTEIGFHGKLDQTANNQITANGNIYFEHPRVKKLRVNGEFGANADKMDVISKLELDIFKNPNDKIIVAVSFGNTDASGKGFNITSNVKIVSKGLGLNLQYNEHFGLSFEQRLFTMGNELTMPIDGFRFGMNAFVNEQSAELIVITFGEEILKSSANYDLKKQDFKTATSLKFLGSEKITQTASINGLTQGTFTISKRPVFNVNSGYTIGKDIYLVVKGSNKEIFDGKISLDKGHFLNSNYHINDVEMKEFTSNLQKDLMNDLKNGETYMKDKLGKLQSFYEQKLNTITKASPNFDRLENEYREELNKLLNELQADPSMKKFIDQLSAIISELAKTYNTILEAVEKQMSIVENAIREYSIVAIEAFNEQILPQLQKLFDAVQKLVSELYEQTLKLLSAVFERIAKALKSFEGDFNKISKVLKDTTAGIYEGMEQYSKEICQELKDLFELLKQQFLSLPGVEYIKETYAELVGEFAPLETLKLVLAELLSSLAHAVPDEAKPFFEKFSDYVQKKMNGEDIDDMTVLKEIYKVFIDALLGFKKQFIDGFSTSSLTTTINFDMFKRLPPFVTNVRFSALNQLLSEPIFNLHDLVYLYRPYAFNPIEFIPPFTLHAEISDGSHIFTFDGRHLTFPGTCSYILSRDFVDGNFSIVANMDNGKLQSISLTDKSGFMDVNKDSVLQSSGKNVEFPYHQKTLHAWRDYYTVSLLTKYGAQVQCTEDLTTCHVSVSGFYSGKTRGLLGNGNNEPYDDYLLPNGKITKSTSELGNAYRTRTDCAAVTTSGDDHSKSHSNDFCSQYFGRDSSLRMCFLFVKPANYREACEHATHGAEDKQKAACNIVTTYASRCRQEHIPISIPKACSRCSVGKNSLDVGDEVAVKSPQNKADIVIVFDTNLNKQLVVVEEVVNELRKEMRNVGVTDVQFAAIGYNANDIYVHQYTTNGKLNYKGNFVNKKSTGPTKEEPLKTGQNELDAALVELEKVAEQASQDLSVSPDARAFQRAMKFPFRPTASKTIIAFRANGIPYSTNPSKLVAAEISSAATYERGIGVHAVMPVDIIEPADKKEKIVGFNNNVAVLVKEKTRASMGSVDVASKLKYEPDMGVDLTRKHGYVFNLKNYQTDKKRFVTLAGYILADAITRTEVESECKCVLANGLFAETRCKAKQQRLLPQVSHV</sequence>
<dbReference type="Gene3D" id="1.25.10.10">
    <property type="entry name" value="Leucine-rich Repeat Variant"/>
    <property type="match status" value="1"/>
</dbReference>
<dbReference type="STRING" id="568069.A0A1J1J8G8"/>
<proteinExistence type="predicted"/>
<dbReference type="SMART" id="SM01169">
    <property type="entry name" value="DUF1943"/>
    <property type="match status" value="1"/>
</dbReference>
<dbReference type="SUPFAM" id="SSF56968">
    <property type="entry name" value="Lipovitellin-phosvitin complex, beta-sheet shell regions"/>
    <property type="match status" value="2"/>
</dbReference>
<dbReference type="SUPFAM" id="SSF48431">
    <property type="entry name" value="Lipovitellin-phosvitin complex, superhelical domain"/>
    <property type="match status" value="1"/>
</dbReference>
<evidence type="ECO:0000259" key="4">
    <source>
        <dbReference type="PROSITE" id="PS51211"/>
    </source>
</evidence>
<evidence type="ECO:0000256" key="2">
    <source>
        <dbReference type="ARBA" id="ARBA00023180"/>
    </source>
</evidence>
<keyword evidence="2" id="KW-0325">Glycoprotein</keyword>
<dbReference type="SUPFAM" id="SSF48371">
    <property type="entry name" value="ARM repeat"/>
    <property type="match status" value="1"/>
</dbReference>
<accession>A0A1J1J8G8</accession>
<dbReference type="Gene3D" id="2.30.230.10">
    <property type="entry name" value="Lipovitellin, beta-sheet shell regions, chain A"/>
    <property type="match status" value="1"/>
</dbReference>
<dbReference type="InterPro" id="IPR001747">
    <property type="entry name" value="Vitellogenin_N"/>
</dbReference>
<evidence type="ECO:0000313" key="7">
    <source>
        <dbReference type="Proteomes" id="UP000183832"/>
    </source>
</evidence>
<dbReference type="PANTHER" id="PTHR23345">
    <property type="entry name" value="VITELLOGENIN-RELATED"/>
    <property type="match status" value="1"/>
</dbReference>
<evidence type="ECO:0000256" key="1">
    <source>
        <dbReference type="ARBA" id="ARBA00022729"/>
    </source>
</evidence>
<feature type="domain" description="VWFD" evidence="5">
    <location>
        <begin position="2757"/>
        <end position="2921"/>
    </location>
</feature>
<dbReference type="PANTHER" id="PTHR23345:SF36">
    <property type="entry name" value="APOLIPOPHORINS"/>
    <property type="match status" value="1"/>
</dbReference>
<dbReference type="EMBL" id="CVRI01000074">
    <property type="protein sequence ID" value="CRL08258.1"/>
    <property type="molecule type" value="Genomic_DNA"/>
</dbReference>
<name>A0A1J1J8G8_9DIPT</name>
<dbReference type="PROSITE" id="PS51233">
    <property type="entry name" value="VWFD"/>
    <property type="match status" value="1"/>
</dbReference>
<dbReference type="InterPro" id="IPR015255">
    <property type="entry name" value="Vitellinogen_open_b-sht"/>
</dbReference>
<dbReference type="PROSITE" id="PS51211">
    <property type="entry name" value="VITELLOGENIN"/>
    <property type="match status" value="1"/>
</dbReference>
<evidence type="ECO:0000259" key="5">
    <source>
        <dbReference type="PROSITE" id="PS51233"/>
    </source>
</evidence>
<dbReference type="InterPro" id="IPR016024">
    <property type="entry name" value="ARM-type_fold"/>
</dbReference>
<dbReference type="SMART" id="SM00832">
    <property type="entry name" value="C8"/>
    <property type="match status" value="1"/>
</dbReference>
<keyword evidence="1" id="KW-0732">Signal</keyword>
<dbReference type="OrthoDB" id="6484170at2759"/>
<dbReference type="InterPro" id="IPR015817">
    <property type="entry name" value="Vitellinogen_open_b-sht_sub1"/>
</dbReference>
<dbReference type="Proteomes" id="UP000183832">
    <property type="component" value="Unassembled WGS sequence"/>
</dbReference>
<dbReference type="Gene3D" id="1.25.10.20">
    <property type="entry name" value="Vitellinogen, superhelical"/>
    <property type="match status" value="1"/>
</dbReference>
<gene>
    <name evidence="6" type="primary">putative Apolipophorins</name>
    <name evidence="6" type="ORF">CLUMA_CG020838</name>
</gene>
<dbReference type="GO" id="GO:0005319">
    <property type="term" value="F:lipid transporter activity"/>
    <property type="evidence" value="ECO:0007669"/>
    <property type="project" value="InterPro"/>
</dbReference>
<dbReference type="InterPro" id="IPR014853">
    <property type="entry name" value="VWF/SSPO/ZAN-like_Cys-rich_dom"/>
</dbReference>
<dbReference type="InterPro" id="IPR050733">
    <property type="entry name" value="Vitellogenin/Apolipophorin"/>
</dbReference>
<dbReference type="Gene3D" id="2.20.50.20">
    <property type="entry name" value="Lipovitellin. Chain A, domain 3"/>
    <property type="match status" value="1"/>
</dbReference>
<reference evidence="6 7" key="1">
    <citation type="submission" date="2015-04" db="EMBL/GenBank/DDBJ databases">
        <authorList>
            <person name="Syromyatnikov M.Y."/>
            <person name="Popov V.N."/>
        </authorList>
    </citation>
    <scope>NUCLEOTIDE SEQUENCE [LARGE SCALE GENOMIC DNA]</scope>
</reference>
<evidence type="ECO:0000313" key="6">
    <source>
        <dbReference type="EMBL" id="CRL08258.1"/>
    </source>
</evidence>
<protein>
    <submittedName>
        <fullName evidence="6">CLUMA_CG020838, isoform A</fullName>
    </submittedName>
</protein>
<dbReference type="SMART" id="SM00638">
    <property type="entry name" value="LPD_N"/>
    <property type="match status" value="1"/>
</dbReference>
<dbReference type="Pfam" id="PF09172">
    <property type="entry name" value="Vit_open_b-sht"/>
    <property type="match status" value="1"/>
</dbReference>
<dbReference type="Gene3D" id="2.20.80.10">
    <property type="entry name" value="Lipovitellin-phosvitin complex, chain A, domain 4"/>
    <property type="match status" value="1"/>
</dbReference>
<dbReference type="Pfam" id="PF00094">
    <property type="entry name" value="VWD"/>
    <property type="match status" value="1"/>
</dbReference>
<organism evidence="6 7">
    <name type="scientific">Clunio marinus</name>
    <dbReference type="NCBI Taxonomy" id="568069"/>
    <lineage>
        <taxon>Eukaryota</taxon>
        <taxon>Metazoa</taxon>
        <taxon>Ecdysozoa</taxon>
        <taxon>Arthropoda</taxon>
        <taxon>Hexapoda</taxon>
        <taxon>Insecta</taxon>
        <taxon>Pterygota</taxon>
        <taxon>Neoptera</taxon>
        <taxon>Endopterygota</taxon>
        <taxon>Diptera</taxon>
        <taxon>Nematocera</taxon>
        <taxon>Chironomoidea</taxon>
        <taxon>Chironomidae</taxon>
        <taxon>Clunio</taxon>
    </lineage>
</organism>
<dbReference type="Pfam" id="PF01347">
    <property type="entry name" value="Vitellogenin_N"/>
    <property type="match status" value="1"/>
</dbReference>
<evidence type="ECO:0000256" key="3">
    <source>
        <dbReference type="PROSITE-ProRule" id="PRU00557"/>
    </source>
</evidence>
<dbReference type="InterPro" id="IPR001846">
    <property type="entry name" value="VWF_type-D"/>
</dbReference>
<dbReference type="SMART" id="SM00216">
    <property type="entry name" value="VWD"/>
    <property type="match status" value="1"/>
</dbReference>
<keyword evidence="7" id="KW-1185">Reference proteome</keyword>
<dbReference type="InterPro" id="IPR015816">
    <property type="entry name" value="Vitellinogen_b-sht_N"/>
</dbReference>
<dbReference type="InterPro" id="IPR011030">
    <property type="entry name" value="Lipovitellin_superhlx_dom"/>
</dbReference>
<dbReference type="InterPro" id="IPR015819">
    <property type="entry name" value="Lipid_transp_b-sht_shell"/>
</dbReference>
<dbReference type="InterPro" id="IPR011989">
    <property type="entry name" value="ARM-like"/>
</dbReference>
<feature type="domain" description="Vitellogenin" evidence="4">
    <location>
        <begin position="31"/>
        <end position="651"/>
    </location>
</feature>